<name>A0A1R4KJQ5_9LACT</name>
<accession>A0A1R4KJQ5</accession>
<dbReference type="Proteomes" id="UP000195611">
    <property type="component" value="Unassembled WGS sequence"/>
</dbReference>
<reference evidence="1 2" key="1">
    <citation type="submission" date="2017-02" db="EMBL/GenBank/DDBJ databases">
        <authorList>
            <person name="Peterson S.W."/>
        </authorList>
    </citation>
    <scope>NUCLEOTIDE SEQUENCE [LARGE SCALE GENOMIC DNA]</scope>
    <source>
        <strain evidence="1 2">42ea</strain>
    </source>
</reference>
<sequence length="63" mass="7355">MEIMLLLKVEDNIALIFNPTTQEQLSVNLTTQQANYYQELLDDTADDEDFLVNYNPKTRTFVI</sequence>
<organism evidence="1 2">
    <name type="scientific">Marinilactibacillus psychrotolerans 42ea</name>
    <dbReference type="NCBI Taxonomy" id="1255609"/>
    <lineage>
        <taxon>Bacteria</taxon>
        <taxon>Bacillati</taxon>
        <taxon>Bacillota</taxon>
        <taxon>Bacilli</taxon>
        <taxon>Lactobacillales</taxon>
        <taxon>Carnobacteriaceae</taxon>
        <taxon>Marinilactibacillus</taxon>
    </lineage>
</organism>
<evidence type="ECO:0000313" key="2">
    <source>
        <dbReference type="Proteomes" id="UP000195611"/>
    </source>
</evidence>
<dbReference type="RefSeq" id="WP_087060049.1">
    <property type="nucleotide sequence ID" value="NZ_FUKW01000150.1"/>
</dbReference>
<dbReference type="AlphaFoldDB" id="A0A1R4KJQ5"/>
<protein>
    <submittedName>
        <fullName evidence="1">Uncharacterized protein</fullName>
    </submittedName>
</protein>
<dbReference type="EMBL" id="FUKW01000150">
    <property type="protein sequence ID" value="SJN44479.1"/>
    <property type="molecule type" value="Genomic_DNA"/>
</dbReference>
<proteinExistence type="predicted"/>
<evidence type="ECO:0000313" key="1">
    <source>
        <dbReference type="EMBL" id="SJN44479.1"/>
    </source>
</evidence>
<gene>
    <name evidence="1" type="ORF">FM115_10610</name>
</gene>